<feature type="compositionally biased region" description="Basic and acidic residues" evidence="9">
    <location>
        <begin position="138"/>
        <end position="151"/>
    </location>
</feature>
<dbReference type="PANTHER" id="PTHR28259">
    <property type="entry name" value="FLUORIDE EXPORT PROTEIN 1-RELATED"/>
    <property type="match status" value="1"/>
</dbReference>
<proteinExistence type="inferred from homology"/>
<organism evidence="11 12">
    <name type="scientific">Lophiostoma macrostomum CBS 122681</name>
    <dbReference type="NCBI Taxonomy" id="1314788"/>
    <lineage>
        <taxon>Eukaryota</taxon>
        <taxon>Fungi</taxon>
        <taxon>Dikarya</taxon>
        <taxon>Ascomycota</taxon>
        <taxon>Pezizomycotina</taxon>
        <taxon>Dothideomycetes</taxon>
        <taxon>Pleosporomycetidae</taxon>
        <taxon>Pleosporales</taxon>
        <taxon>Lophiostomataceae</taxon>
        <taxon>Lophiostoma</taxon>
    </lineage>
</organism>
<feature type="transmembrane region" description="Helical" evidence="10">
    <location>
        <begin position="567"/>
        <end position="587"/>
    </location>
</feature>
<gene>
    <name evidence="11" type="ORF">K491DRAFT_689742</name>
</gene>
<evidence type="ECO:0000256" key="10">
    <source>
        <dbReference type="SAM" id="Phobius"/>
    </source>
</evidence>
<feature type="region of interest" description="Disordered" evidence="9">
    <location>
        <begin position="190"/>
        <end position="209"/>
    </location>
</feature>
<keyword evidence="4 10" id="KW-0812">Transmembrane</keyword>
<evidence type="ECO:0000256" key="6">
    <source>
        <dbReference type="ARBA" id="ARBA00023136"/>
    </source>
</evidence>
<feature type="compositionally biased region" description="Low complexity" evidence="9">
    <location>
        <begin position="30"/>
        <end position="43"/>
    </location>
</feature>
<sequence length="600" mass="65648">MADSDDGSHSQRDLHFSQQRSSPRSDRSIRTLSSRPQSSQLLQDFTLRDEGGDYNDAPSPSPVIPRRKQSLEKGKRPRLGSAASRGSGSRATTRDGRTGSRGRTIDEYLSPDNYDNLNEVVGPLPVENRRERSWWRHSTLEEERGPSREASRAASRATKRSRRSSHRSSPFQSRRGTMGTELDITALPSIPDASGEQAHKESGSSNEYIASMPAERRRASRFATELYTISYLIFFSIFGTLARLGMQWLTFYPGTPSIFPVLWANFAGTLFMGFLSEDRRLFRQEWGNRGVDADQKISDEEKGLAMTPEAKASHGKVKKTIPLYIGLATGFCGSFTSFSSFMRDTFYALSNDLPSPIDHPSPAGTSTSSTVPRHNGDSFMAVCAVIIITIALCYSALKIGAHIAIYVDRFTPTLPFRLVRRVFDPLTVILAWGVWIGAVVMAIWPPDRPGGPQSKGSWMNETWRGEAIFACVFAPAGCILRFYASLKLNSLISSFPLGTFAVNVFGTAVLGMAFDLQHVSIGGAGVGGGRVPCQVLQGIMDGFCGALTTVSTWIVELNALRRGHSYIYGAASVGAGFAILVAVMGSVRWSVGWTTPMCVT</sequence>
<feature type="transmembrane region" description="Helical" evidence="10">
    <location>
        <begin position="463"/>
        <end position="483"/>
    </location>
</feature>
<keyword evidence="3" id="KW-1003">Cell membrane</keyword>
<accession>A0A6A6TJV2</accession>
<feature type="compositionally biased region" description="Basic and acidic residues" evidence="9">
    <location>
        <begin position="92"/>
        <end position="106"/>
    </location>
</feature>
<evidence type="ECO:0000313" key="11">
    <source>
        <dbReference type="EMBL" id="KAF2658894.1"/>
    </source>
</evidence>
<evidence type="ECO:0008006" key="13">
    <source>
        <dbReference type="Google" id="ProtNLM"/>
    </source>
</evidence>
<feature type="transmembrane region" description="Helical" evidence="10">
    <location>
        <begin position="534"/>
        <end position="555"/>
    </location>
</feature>
<dbReference type="PANTHER" id="PTHR28259:SF1">
    <property type="entry name" value="FLUORIDE EXPORT PROTEIN 1-RELATED"/>
    <property type="match status" value="1"/>
</dbReference>
<feature type="transmembrane region" description="Helical" evidence="10">
    <location>
        <begin position="422"/>
        <end position="443"/>
    </location>
</feature>
<feature type="compositionally biased region" description="Basic and acidic residues" evidence="9">
    <location>
        <begin position="1"/>
        <end position="15"/>
    </location>
</feature>
<feature type="transmembrane region" description="Helical" evidence="10">
    <location>
        <begin position="258"/>
        <end position="275"/>
    </location>
</feature>
<evidence type="ECO:0000256" key="2">
    <source>
        <dbReference type="ARBA" id="ARBA00004651"/>
    </source>
</evidence>
<evidence type="ECO:0000256" key="5">
    <source>
        <dbReference type="ARBA" id="ARBA00022989"/>
    </source>
</evidence>
<dbReference type="InterPro" id="IPR003691">
    <property type="entry name" value="FluC"/>
</dbReference>
<comment type="function">
    <text evidence="1">Fluoride channel required for the rapid expulsion of cytoplasmic fluoride.</text>
</comment>
<feature type="transmembrane region" description="Helical" evidence="10">
    <location>
        <begin position="226"/>
        <end position="246"/>
    </location>
</feature>
<comment type="catalytic activity">
    <reaction evidence="8">
        <text>fluoride(in) = fluoride(out)</text>
        <dbReference type="Rhea" id="RHEA:76159"/>
        <dbReference type="ChEBI" id="CHEBI:17051"/>
    </reaction>
    <physiologicalReaction direction="left-to-right" evidence="8">
        <dbReference type="Rhea" id="RHEA:76160"/>
    </physiologicalReaction>
</comment>
<comment type="subcellular location">
    <subcellularLocation>
        <location evidence="2">Cell membrane</location>
        <topology evidence="2">Multi-pass membrane protein</topology>
    </subcellularLocation>
</comment>
<protein>
    <recommendedName>
        <fullName evidence="13">Chromosome condensation protein-like protein</fullName>
    </recommendedName>
</protein>
<feature type="transmembrane region" description="Helical" evidence="10">
    <location>
        <begin position="495"/>
        <end position="514"/>
    </location>
</feature>
<feature type="transmembrane region" description="Helical" evidence="10">
    <location>
        <begin position="321"/>
        <end position="342"/>
    </location>
</feature>
<dbReference type="Proteomes" id="UP000799324">
    <property type="component" value="Unassembled WGS sequence"/>
</dbReference>
<reference evidence="11" key="1">
    <citation type="journal article" date="2020" name="Stud. Mycol.">
        <title>101 Dothideomycetes genomes: a test case for predicting lifestyles and emergence of pathogens.</title>
        <authorList>
            <person name="Haridas S."/>
            <person name="Albert R."/>
            <person name="Binder M."/>
            <person name="Bloem J."/>
            <person name="Labutti K."/>
            <person name="Salamov A."/>
            <person name="Andreopoulos B."/>
            <person name="Baker S."/>
            <person name="Barry K."/>
            <person name="Bills G."/>
            <person name="Bluhm B."/>
            <person name="Cannon C."/>
            <person name="Castanera R."/>
            <person name="Culley D."/>
            <person name="Daum C."/>
            <person name="Ezra D."/>
            <person name="Gonzalez J."/>
            <person name="Henrissat B."/>
            <person name="Kuo A."/>
            <person name="Liang C."/>
            <person name="Lipzen A."/>
            <person name="Lutzoni F."/>
            <person name="Magnuson J."/>
            <person name="Mondo S."/>
            <person name="Nolan M."/>
            <person name="Ohm R."/>
            <person name="Pangilinan J."/>
            <person name="Park H.-J."/>
            <person name="Ramirez L."/>
            <person name="Alfaro M."/>
            <person name="Sun H."/>
            <person name="Tritt A."/>
            <person name="Yoshinaga Y."/>
            <person name="Zwiers L.-H."/>
            <person name="Turgeon B."/>
            <person name="Goodwin S."/>
            <person name="Spatafora J."/>
            <person name="Crous P."/>
            <person name="Grigoriev I."/>
        </authorList>
    </citation>
    <scope>NUCLEOTIDE SEQUENCE</scope>
    <source>
        <strain evidence="11">CBS 122681</strain>
    </source>
</reference>
<feature type="compositionally biased region" description="Basic residues" evidence="9">
    <location>
        <begin position="157"/>
        <end position="166"/>
    </location>
</feature>
<evidence type="ECO:0000256" key="9">
    <source>
        <dbReference type="SAM" id="MobiDB-lite"/>
    </source>
</evidence>
<dbReference type="AlphaFoldDB" id="A0A6A6TJV2"/>
<evidence type="ECO:0000256" key="4">
    <source>
        <dbReference type="ARBA" id="ARBA00022692"/>
    </source>
</evidence>
<evidence type="ECO:0000256" key="1">
    <source>
        <dbReference type="ARBA" id="ARBA00002598"/>
    </source>
</evidence>
<dbReference type="GO" id="GO:1903425">
    <property type="term" value="F:fluoride transmembrane transporter activity"/>
    <property type="evidence" value="ECO:0007669"/>
    <property type="project" value="TreeGrafter"/>
</dbReference>
<dbReference type="Pfam" id="PF02537">
    <property type="entry name" value="CRCB"/>
    <property type="match status" value="2"/>
</dbReference>
<feature type="region of interest" description="Disordered" evidence="9">
    <location>
        <begin position="138"/>
        <end position="180"/>
    </location>
</feature>
<keyword evidence="6 10" id="KW-0472">Membrane</keyword>
<evidence type="ECO:0000256" key="8">
    <source>
        <dbReference type="ARBA" id="ARBA00035585"/>
    </source>
</evidence>
<feature type="region of interest" description="Disordered" evidence="9">
    <location>
        <begin position="1"/>
        <end position="120"/>
    </location>
</feature>
<dbReference type="EMBL" id="MU004311">
    <property type="protein sequence ID" value="KAF2658894.1"/>
    <property type="molecule type" value="Genomic_DNA"/>
</dbReference>
<feature type="transmembrane region" description="Helical" evidence="10">
    <location>
        <begin position="379"/>
        <end position="401"/>
    </location>
</feature>
<name>A0A6A6TJV2_9PLEO</name>
<keyword evidence="12" id="KW-1185">Reference proteome</keyword>
<keyword evidence="5 10" id="KW-1133">Transmembrane helix</keyword>
<dbReference type="GO" id="GO:0005886">
    <property type="term" value="C:plasma membrane"/>
    <property type="evidence" value="ECO:0007669"/>
    <property type="project" value="UniProtKB-SubCell"/>
</dbReference>
<evidence type="ECO:0000256" key="3">
    <source>
        <dbReference type="ARBA" id="ARBA00022475"/>
    </source>
</evidence>
<dbReference type="OrthoDB" id="409792at2759"/>
<evidence type="ECO:0000256" key="7">
    <source>
        <dbReference type="ARBA" id="ARBA00035120"/>
    </source>
</evidence>
<feature type="compositionally biased region" description="Low complexity" evidence="9">
    <location>
        <begin position="80"/>
        <end position="91"/>
    </location>
</feature>
<comment type="similarity">
    <text evidence="7">Belongs to the fluoride channel Fluc/FEX (TC 1.A.43) family.</text>
</comment>
<evidence type="ECO:0000313" key="12">
    <source>
        <dbReference type="Proteomes" id="UP000799324"/>
    </source>
</evidence>